<dbReference type="InterPro" id="IPR011914">
    <property type="entry name" value="RfaE_dom_II"/>
</dbReference>
<dbReference type="GO" id="GO:0016773">
    <property type="term" value="F:phosphotransferase activity, alcohol group as acceptor"/>
    <property type="evidence" value="ECO:0007669"/>
    <property type="project" value="InterPro"/>
</dbReference>
<dbReference type="RefSeq" id="WP_338180855.1">
    <property type="nucleotide sequence ID" value="NZ_JAEKNQ010000048.1"/>
</dbReference>
<dbReference type="Pfam" id="PF01467">
    <property type="entry name" value="CTP_transf_like"/>
    <property type="match status" value="1"/>
</dbReference>
<dbReference type="InterPro" id="IPR014729">
    <property type="entry name" value="Rossmann-like_a/b/a_fold"/>
</dbReference>
<evidence type="ECO:0000256" key="4">
    <source>
        <dbReference type="ARBA" id="ARBA00022741"/>
    </source>
</evidence>
<dbReference type="Gene3D" id="3.40.1190.20">
    <property type="match status" value="1"/>
</dbReference>
<evidence type="ECO:0000256" key="7">
    <source>
        <dbReference type="ARBA" id="ARBA00023277"/>
    </source>
</evidence>
<feature type="domain" description="Cytidyltransferase-like" evidence="10">
    <location>
        <begin position="329"/>
        <end position="421"/>
    </location>
</feature>
<evidence type="ECO:0000259" key="10">
    <source>
        <dbReference type="Pfam" id="PF01467"/>
    </source>
</evidence>
<comment type="catalytic activity">
    <reaction evidence="8">
        <text>D-glycero-beta-D-manno-heptose 1-phosphate + ATP + H(+) = ADP-D-glycero-beta-D-manno-heptose + diphosphate</text>
        <dbReference type="Rhea" id="RHEA:27465"/>
        <dbReference type="ChEBI" id="CHEBI:15378"/>
        <dbReference type="ChEBI" id="CHEBI:30616"/>
        <dbReference type="ChEBI" id="CHEBI:33019"/>
        <dbReference type="ChEBI" id="CHEBI:59967"/>
        <dbReference type="ChEBI" id="CHEBI:61593"/>
        <dbReference type="EC" id="2.7.7.70"/>
    </reaction>
</comment>
<dbReference type="NCBIfam" id="TIGR00125">
    <property type="entry name" value="cyt_tran_rel"/>
    <property type="match status" value="1"/>
</dbReference>
<evidence type="ECO:0000256" key="2">
    <source>
        <dbReference type="ARBA" id="ARBA00022679"/>
    </source>
</evidence>
<keyword evidence="5" id="KW-0067">ATP-binding</keyword>
<keyword evidence="2" id="KW-0808">Transferase</keyword>
<organism evidence="11 12">
    <name type="scientific">Candidatus Dormiibacter inghamiae</name>
    <dbReference type="NCBI Taxonomy" id="3127013"/>
    <lineage>
        <taxon>Bacteria</taxon>
        <taxon>Bacillati</taxon>
        <taxon>Candidatus Dormiibacterota</taxon>
        <taxon>Candidatus Dormibacteria</taxon>
        <taxon>Candidatus Dormibacterales</taxon>
        <taxon>Candidatus Dormibacteraceae</taxon>
        <taxon>Candidatus Dormiibacter</taxon>
    </lineage>
</organism>
<evidence type="ECO:0000313" key="11">
    <source>
        <dbReference type="EMBL" id="MBJ7603992.1"/>
    </source>
</evidence>
<dbReference type="GO" id="GO:0016779">
    <property type="term" value="F:nucleotidyltransferase activity"/>
    <property type="evidence" value="ECO:0007669"/>
    <property type="project" value="UniProtKB-KW"/>
</dbReference>
<dbReference type="InterPro" id="IPR050385">
    <property type="entry name" value="Archaeal_FAD_synthase"/>
</dbReference>
<dbReference type="PANTHER" id="PTHR43793">
    <property type="entry name" value="FAD SYNTHASE"/>
    <property type="match status" value="1"/>
</dbReference>
<comment type="caution">
    <text evidence="11">The sequence shown here is derived from an EMBL/GenBank/DDBJ whole genome shotgun (WGS) entry which is preliminary data.</text>
</comment>
<dbReference type="InterPro" id="IPR004821">
    <property type="entry name" value="Cyt_trans-like"/>
</dbReference>
<protein>
    <recommendedName>
        <fullName evidence="1">D-glycero-beta-D-manno-heptose 1-phosphate adenylyltransferase</fullName>
        <ecNumber evidence="1">2.7.7.70</ecNumber>
    </recommendedName>
</protein>
<dbReference type="AlphaFoldDB" id="A0A934KI85"/>
<dbReference type="GO" id="GO:0005524">
    <property type="term" value="F:ATP binding"/>
    <property type="evidence" value="ECO:0007669"/>
    <property type="project" value="UniProtKB-KW"/>
</dbReference>
<dbReference type="EMBL" id="JAEKNQ010000048">
    <property type="protein sequence ID" value="MBJ7603992.1"/>
    <property type="molecule type" value="Genomic_DNA"/>
</dbReference>
<accession>A0A934KI85</accession>
<evidence type="ECO:0000256" key="8">
    <source>
        <dbReference type="ARBA" id="ARBA00047428"/>
    </source>
</evidence>
<keyword evidence="7" id="KW-0119">Carbohydrate metabolism</keyword>
<dbReference type="InterPro" id="IPR029056">
    <property type="entry name" value="Ribokinase-like"/>
</dbReference>
<dbReference type="EC" id="2.7.7.70" evidence="1"/>
<dbReference type="GO" id="GO:0005975">
    <property type="term" value="P:carbohydrate metabolic process"/>
    <property type="evidence" value="ECO:0007669"/>
    <property type="project" value="InterPro"/>
</dbReference>
<evidence type="ECO:0000259" key="9">
    <source>
        <dbReference type="Pfam" id="PF00294"/>
    </source>
</evidence>
<keyword evidence="3 11" id="KW-0548">Nucleotidyltransferase</keyword>
<dbReference type="SUPFAM" id="SSF52374">
    <property type="entry name" value="Nucleotidylyl transferase"/>
    <property type="match status" value="1"/>
</dbReference>
<dbReference type="PANTHER" id="PTHR43793:SF2">
    <property type="entry name" value="BIFUNCTIONAL PROTEIN HLDE"/>
    <property type="match status" value="1"/>
</dbReference>
<proteinExistence type="predicted"/>
<dbReference type="Gene3D" id="3.40.50.620">
    <property type="entry name" value="HUPs"/>
    <property type="match status" value="1"/>
</dbReference>
<evidence type="ECO:0000256" key="5">
    <source>
        <dbReference type="ARBA" id="ARBA00022840"/>
    </source>
</evidence>
<evidence type="ECO:0000256" key="3">
    <source>
        <dbReference type="ARBA" id="ARBA00022695"/>
    </source>
</evidence>
<sequence>MSQLVVVGDCLLDRDLVGRVERLSPDAPVPVVEDPQAQLRPGGAGLAALLAAREGHSVRLIAALSRDAGGDELRRTLSQADVEIIDLGLAAATPEKVRVRAAGQTLLRLDQAGPRDARFGSAPAESLAAIASADGILVSDYGRGLSGEPALRRALTEVVAVGTPLVWDPHPHGSEPVPGASLVKPNRREAAAGQEAADLARRARELRKGWRARGVVVTRGAAGALLVTGDGPAYLVPTPPAPAHDPCGAGDSFCSSAVALLAAGASLEEAVRGAVTAATHFVAAGGAAAVITAPANPSAAPPVSTSQGLAPARAVIERTRRRGEQVVTTGGCFDLLHAGHVSILQAARRLGGCLIVCLNSDSSTRALKGPDRPLQSELDRAAVLAALSCVDAVVSFDEATPVELLRRLQPDLFIKGGDYAGRVLPEQAALAEWGGEVVLLPFAHGHSTSQLLEEVRRLG</sequence>
<reference evidence="11 12" key="1">
    <citation type="submission" date="2020-10" db="EMBL/GenBank/DDBJ databases">
        <title>Ca. Dormibacterota MAGs.</title>
        <authorList>
            <person name="Montgomery K."/>
        </authorList>
    </citation>
    <scope>NUCLEOTIDE SEQUENCE [LARGE SCALE GENOMIC DNA]</scope>
    <source>
        <strain evidence="11">SC8811_S16_3</strain>
    </source>
</reference>
<dbReference type="NCBIfam" id="TIGR02199">
    <property type="entry name" value="rfaE_dom_II"/>
    <property type="match status" value="1"/>
</dbReference>
<evidence type="ECO:0000313" key="12">
    <source>
        <dbReference type="Proteomes" id="UP000620075"/>
    </source>
</evidence>
<feature type="domain" description="Carbohydrate kinase PfkB" evidence="9">
    <location>
        <begin position="1"/>
        <end position="289"/>
    </location>
</feature>
<keyword evidence="4" id="KW-0547">Nucleotide-binding</keyword>
<dbReference type="Pfam" id="PF00294">
    <property type="entry name" value="PfkB"/>
    <property type="match status" value="1"/>
</dbReference>
<evidence type="ECO:0000256" key="6">
    <source>
        <dbReference type="ARBA" id="ARBA00023268"/>
    </source>
</evidence>
<gene>
    <name evidence="11" type="primary">rfaE2</name>
    <name evidence="11" type="ORF">JF888_12480</name>
</gene>
<dbReference type="InterPro" id="IPR011611">
    <property type="entry name" value="PfkB_dom"/>
</dbReference>
<dbReference type="SUPFAM" id="SSF53613">
    <property type="entry name" value="Ribokinase-like"/>
    <property type="match status" value="1"/>
</dbReference>
<keyword evidence="6" id="KW-0511">Multifunctional enzyme</keyword>
<name>A0A934KI85_9BACT</name>
<evidence type="ECO:0000256" key="1">
    <source>
        <dbReference type="ARBA" id="ARBA00012519"/>
    </source>
</evidence>
<dbReference type="Proteomes" id="UP000620075">
    <property type="component" value="Unassembled WGS sequence"/>
</dbReference>